<evidence type="ECO:0000256" key="1">
    <source>
        <dbReference type="ARBA" id="ARBA00004123"/>
    </source>
</evidence>
<evidence type="ECO:0000256" key="8">
    <source>
        <dbReference type="PROSITE-ProRule" id="PRU00108"/>
    </source>
</evidence>
<comment type="function">
    <text evidence="10">Transcription factor.</text>
</comment>
<dbReference type="InterPro" id="IPR045224">
    <property type="entry name" value="HDZip_class_I_plant"/>
</dbReference>
<evidence type="ECO:0000256" key="11">
    <source>
        <dbReference type="SAM" id="Coils"/>
    </source>
</evidence>
<feature type="region of interest" description="Disordered" evidence="12">
    <location>
        <begin position="1"/>
        <end position="24"/>
    </location>
</feature>
<comment type="similarity">
    <text evidence="7 10">Belongs to the HD-ZIP homeobox family. Class I subfamily.</text>
</comment>
<evidence type="ECO:0000313" key="14">
    <source>
        <dbReference type="EMBL" id="PSS05836.1"/>
    </source>
</evidence>
<dbReference type="OMA" id="ELYAYFM"/>
<keyword evidence="11" id="KW-0175">Coiled coil</keyword>
<comment type="caution">
    <text evidence="14">The sequence shown here is derived from an EMBL/GenBank/DDBJ whole genome shotgun (WGS) entry which is preliminary data.</text>
</comment>
<feature type="domain" description="Homeobox" evidence="13">
    <location>
        <begin position="14"/>
        <end position="74"/>
    </location>
</feature>
<gene>
    <name evidence="14" type="ORF">CEY00_Acc19105</name>
</gene>
<dbReference type="EMBL" id="NKQK01000017">
    <property type="protein sequence ID" value="PSS05836.1"/>
    <property type="molecule type" value="Genomic_DNA"/>
</dbReference>
<proteinExistence type="inferred from homology"/>
<feature type="DNA-binding region" description="Homeobox" evidence="8">
    <location>
        <begin position="16"/>
        <end position="75"/>
    </location>
</feature>
<evidence type="ECO:0000313" key="15">
    <source>
        <dbReference type="Proteomes" id="UP000241394"/>
    </source>
</evidence>
<evidence type="ECO:0000256" key="5">
    <source>
        <dbReference type="ARBA" id="ARBA00023163"/>
    </source>
</evidence>
<keyword evidence="5 10" id="KW-0804">Transcription</keyword>
<dbReference type="Gene3D" id="1.10.10.60">
    <property type="entry name" value="Homeodomain-like"/>
    <property type="match status" value="1"/>
</dbReference>
<dbReference type="Gramene" id="PSS05836">
    <property type="protein sequence ID" value="PSS05836"/>
    <property type="gene ID" value="CEY00_Acc19105"/>
</dbReference>
<dbReference type="PROSITE" id="PS50071">
    <property type="entry name" value="HOMEOBOX_2"/>
    <property type="match status" value="1"/>
</dbReference>
<evidence type="ECO:0000259" key="13">
    <source>
        <dbReference type="PROSITE" id="PS50071"/>
    </source>
</evidence>
<dbReference type="GO" id="GO:0043565">
    <property type="term" value="F:sequence-specific DNA binding"/>
    <property type="evidence" value="ECO:0007669"/>
    <property type="project" value="TreeGrafter"/>
</dbReference>
<dbReference type="OrthoDB" id="6159439at2759"/>
<keyword evidence="2 10" id="KW-0805">Transcription regulation</keyword>
<evidence type="ECO:0000256" key="4">
    <source>
        <dbReference type="ARBA" id="ARBA00023155"/>
    </source>
</evidence>
<feature type="compositionally biased region" description="Basic residues" evidence="12">
    <location>
        <begin position="8"/>
        <end position="23"/>
    </location>
</feature>
<keyword evidence="15" id="KW-1185">Reference proteome</keyword>
<dbReference type="PANTHER" id="PTHR24326:SF522">
    <property type="entry name" value="HOMEOBOX-LEUCINE ZIPPER PROTEIN ATHB-52"/>
    <property type="match status" value="1"/>
</dbReference>
<dbReference type="Pfam" id="PF00046">
    <property type="entry name" value="Homeodomain"/>
    <property type="match status" value="1"/>
</dbReference>
<comment type="subcellular location">
    <subcellularLocation>
        <location evidence="1 8 9">Nucleus</location>
    </subcellularLocation>
</comment>
<reference evidence="14 15" key="1">
    <citation type="submission" date="2017-07" db="EMBL/GenBank/DDBJ databases">
        <title>An improved, manually edited Actinidia chinensis var. chinensis (kiwifruit) genome highlights the challenges associated with draft genomes and gene prediction in plants.</title>
        <authorList>
            <person name="Pilkington S."/>
            <person name="Crowhurst R."/>
            <person name="Hilario E."/>
            <person name="Nardozza S."/>
            <person name="Fraser L."/>
            <person name="Peng Y."/>
            <person name="Gunaseelan K."/>
            <person name="Simpson R."/>
            <person name="Tahir J."/>
            <person name="Deroles S."/>
            <person name="Templeton K."/>
            <person name="Luo Z."/>
            <person name="Davy M."/>
            <person name="Cheng C."/>
            <person name="Mcneilage M."/>
            <person name="Scaglione D."/>
            <person name="Liu Y."/>
            <person name="Zhang Q."/>
            <person name="Datson P."/>
            <person name="De Silva N."/>
            <person name="Gardiner S."/>
            <person name="Bassett H."/>
            <person name="Chagne D."/>
            <person name="Mccallum J."/>
            <person name="Dzierzon H."/>
            <person name="Deng C."/>
            <person name="Wang Y.-Y."/>
            <person name="Barron N."/>
            <person name="Manako K."/>
            <person name="Bowen J."/>
            <person name="Foster T."/>
            <person name="Erridge Z."/>
            <person name="Tiffin H."/>
            <person name="Waite C."/>
            <person name="Davies K."/>
            <person name="Grierson E."/>
            <person name="Laing W."/>
            <person name="Kirk R."/>
            <person name="Chen X."/>
            <person name="Wood M."/>
            <person name="Montefiori M."/>
            <person name="Brummell D."/>
            <person name="Schwinn K."/>
            <person name="Catanach A."/>
            <person name="Fullerton C."/>
            <person name="Li D."/>
            <person name="Meiyalaghan S."/>
            <person name="Nieuwenhuizen N."/>
            <person name="Read N."/>
            <person name="Prakash R."/>
            <person name="Hunter D."/>
            <person name="Zhang H."/>
            <person name="Mckenzie M."/>
            <person name="Knabel M."/>
            <person name="Harris A."/>
            <person name="Allan A."/>
            <person name="Chen A."/>
            <person name="Janssen B."/>
            <person name="Plunkett B."/>
            <person name="Dwamena C."/>
            <person name="Voogd C."/>
            <person name="Leif D."/>
            <person name="Lafferty D."/>
            <person name="Souleyre E."/>
            <person name="Varkonyi-Gasic E."/>
            <person name="Gambi F."/>
            <person name="Hanley J."/>
            <person name="Yao J.-L."/>
            <person name="Cheung J."/>
            <person name="David K."/>
            <person name="Warren B."/>
            <person name="Marsh K."/>
            <person name="Snowden K."/>
            <person name="Lin-Wang K."/>
            <person name="Brian L."/>
            <person name="Martinez-Sanchez M."/>
            <person name="Wang M."/>
            <person name="Ileperuma N."/>
            <person name="Macnee N."/>
            <person name="Campin R."/>
            <person name="Mcatee P."/>
            <person name="Drummond R."/>
            <person name="Espley R."/>
            <person name="Ireland H."/>
            <person name="Wu R."/>
            <person name="Atkinson R."/>
            <person name="Karunairetnam S."/>
            <person name="Bulley S."/>
            <person name="Chunkath S."/>
            <person name="Hanley Z."/>
            <person name="Storey R."/>
            <person name="Thrimawithana A."/>
            <person name="Thomson S."/>
            <person name="David C."/>
            <person name="Testolin R."/>
        </authorList>
    </citation>
    <scope>NUCLEOTIDE SEQUENCE [LARGE SCALE GENOMIC DNA]</scope>
    <source>
        <strain evidence="15">cv. Red5</strain>
        <tissue evidence="14">Young leaf</tissue>
    </source>
</reference>
<dbReference type="InterPro" id="IPR001356">
    <property type="entry name" value="HD"/>
</dbReference>
<dbReference type="FunCoup" id="A0A2R6QCG9">
    <property type="interactions" value="55"/>
</dbReference>
<evidence type="ECO:0000256" key="12">
    <source>
        <dbReference type="SAM" id="MobiDB-lite"/>
    </source>
</evidence>
<protein>
    <recommendedName>
        <fullName evidence="10">Homeobox-leucine zipper protein</fullName>
    </recommendedName>
    <alternativeName>
        <fullName evidence="10">HD-ZIP protein</fullName>
    </alternativeName>
    <alternativeName>
        <fullName evidence="10">Homeodomain transcription factor</fullName>
    </alternativeName>
</protein>
<feature type="region of interest" description="Disordered" evidence="12">
    <location>
        <begin position="117"/>
        <end position="139"/>
    </location>
</feature>
<sequence length="181" mass="20759">MSLFHSPNQKHFHPSKHNNKKRLTKDQVRLLEISFTSNKRLEPERKHQLARELDLPPRQIAIWYQNKRARWKTQSLELDYGALQHRLEVASAEKRRLEREVEKLQGELEKAHKVLVSLRPSPPHPHPLPLVSSSLSRSYEEGGSGSSSLIEDVSCSWVNSGDLQLEELYACFMVGDGSNCA</sequence>
<accession>A0A2R6QCG9</accession>
<evidence type="ECO:0000256" key="9">
    <source>
        <dbReference type="RuleBase" id="RU000682"/>
    </source>
</evidence>
<keyword evidence="4 8" id="KW-0371">Homeobox</keyword>
<reference evidence="15" key="2">
    <citation type="journal article" date="2018" name="BMC Genomics">
        <title>A manually annotated Actinidia chinensis var. chinensis (kiwifruit) genome highlights the challenges associated with draft genomes and gene prediction in plants.</title>
        <authorList>
            <person name="Pilkington S.M."/>
            <person name="Crowhurst R."/>
            <person name="Hilario E."/>
            <person name="Nardozza S."/>
            <person name="Fraser L."/>
            <person name="Peng Y."/>
            <person name="Gunaseelan K."/>
            <person name="Simpson R."/>
            <person name="Tahir J."/>
            <person name="Deroles S.C."/>
            <person name="Templeton K."/>
            <person name="Luo Z."/>
            <person name="Davy M."/>
            <person name="Cheng C."/>
            <person name="McNeilage M."/>
            <person name="Scaglione D."/>
            <person name="Liu Y."/>
            <person name="Zhang Q."/>
            <person name="Datson P."/>
            <person name="De Silva N."/>
            <person name="Gardiner S.E."/>
            <person name="Bassett H."/>
            <person name="Chagne D."/>
            <person name="McCallum J."/>
            <person name="Dzierzon H."/>
            <person name="Deng C."/>
            <person name="Wang Y.Y."/>
            <person name="Barron L."/>
            <person name="Manako K."/>
            <person name="Bowen J."/>
            <person name="Foster T.M."/>
            <person name="Erridge Z.A."/>
            <person name="Tiffin H."/>
            <person name="Waite C.N."/>
            <person name="Davies K.M."/>
            <person name="Grierson E.P."/>
            <person name="Laing W.A."/>
            <person name="Kirk R."/>
            <person name="Chen X."/>
            <person name="Wood M."/>
            <person name="Montefiori M."/>
            <person name="Brummell D.A."/>
            <person name="Schwinn K.E."/>
            <person name="Catanach A."/>
            <person name="Fullerton C."/>
            <person name="Li D."/>
            <person name="Meiyalaghan S."/>
            <person name="Nieuwenhuizen N."/>
            <person name="Read N."/>
            <person name="Prakash R."/>
            <person name="Hunter D."/>
            <person name="Zhang H."/>
            <person name="McKenzie M."/>
            <person name="Knabel M."/>
            <person name="Harris A."/>
            <person name="Allan A.C."/>
            <person name="Gleave A."/>
            <person name="Chen A."/>
            <person name="Janssen B.J."/>
            <person name="Plunkett B."/>
            <person name="Ampomah-Dwamena C."/>
            <person name="Voogd C."/>
            <person name="Leif D."/>
            <person name="Lafferty D."/>
            <person name="Souleyre E.J.F."/>
            <person name="Varkonyi-Gasic E."/>
            <person name="Gambi F."/>
            <person name="Hanley J."/>
            <person name="Yao J.L."/>
            <person name="Cheung J."/>
            <person name="David K.M."/>
            <person name="Warren B."/>
            <person name="Marsh K."/>
            <person name="Snowden K.C."/>
            <person name="Lin-Wang K."/>
            <person name="Brian L."/>
            <person name="Martinez-Sanchez M."/>
            <person name="Wang M."/>
            <person name="Ileperuma N."/>
            <person name="Macnee N."/>
            <person name="Campin R."/>
            <person name="McAtee P."/>
            <person name="Drummond R.S.M."/>
            <person name="Espley R.V."/>
            <person name="Ireland H.S."/>
            <person name="Wu R."/>
            <person name="Atkinson R.G."/>
            <person name="Karunairetnam S."/>
            <person name="Bulley S."/>
            <person name="Chunkath S."/>
            <person name="Hanley Z."/>
            <person name="Storey R."/>
            <person name="Thrimawithana A.H."/>
            <person name="Thomson S."/>
            <person name="David C."/>
            <person name="Testolin R."/>
            <person name="Huang H."/>
            <person name="Hellens R.P."/>
            <person name="Schaffer R.J."/>
        </authorList>
    </citation>
    <scope>NUCLEOTIDE SEQUENCE [LARGE SCALE GENOMIC DNA]</scope>
    <source>
        <strain evidence="15">cv. Red5</strain>
    </source>
</reference>
<evidence type="ECO:0000256" key="10">
    <source>
        <dbReference type="RuleBase" id="RU369038"/>
    </source>
</evidence>
<evidence type="ECO:0000256" key="7">
    <source>
        <dbReference type="ARBA" id="ARBA00025748"/>
    </source>
</evidence>
<evidence type="ECO:0000256" key="3">
    <source>
        <dbReference type="ARBA" id="ARBA00023125"/>
    </source>
</evidence>
<dbReference type="PANTHER" id="PTHR24326">
    <property type="entry name" value="HOMEOBOX-LEUCINE ZIPPER PROTEIN"/>
    <property type="match status" value="1"/>
</dbReference>
<keyword evidence="3 8" id="KW-0238">DNA-binding</keyword>
<keyword evidence="6 8" id="KW-0539">Nucleus</keyword>
<dbReference type="AlphaFoldDB" id="A0A2R6QCG9"/>
<evidence type="ECO:0000256" key="2">
    <source>
        <dbReference type="ARBA" id="ARBA00023015"/>
    </source>
</evidence>
<dbReference type="GO" id="GO:0000981">
    <property type="term" value="F:DNA-binding transcription factor activity, RNA polymerase II-specific"/>
    <property type="evidence" value="ECO:0007669"/>
    <property type="project" value="UniProtKB-UniRule"/>
</dbReference>
<dbReference type="GO" id="GO:0045893">
    <property type="term" value="P:positive regulation of DNA-templated transcription"/>
    <property type="evidence" value="ECO:0007669"/>
    <property type="project" value="TreeGrafter"/>
</dbReference>
<dbReference type="CDD" id="cd00086">
    <property type="entry name" value="homeodomain"/>
    <property type="match status" value="1"/>
</dbReference>
<dbReference type="GO" id="GO:0005634">
    <property type="term" value="C:nucleus"/>
    <property type="evidence" value="ECO:0007669"/>
    <property type="project" value="UniProtKB-SubCell"/>
</dbReference>
<dbReference type="PROSITE" id="PS00027">
    <property type="entry name" value="HOMEOBOX_1"/>
    <property type="match status" value="1"/>
</dbReference>
<dbReference type="Proteomes" id="UP000241394">
    <property type="component" value="Chromosome LG17"/>
</dbReference>
<evidence type="ECO:0000256" key="6">
    <source>
        <dbReference type="ARBA" id="ARBA00023242"/>
    </source>
</evidence>
<dbReference type="InterPro" id="IPR017970">
    <property type="entry name" value="Homeobox_CS"/>
</dbReference>
<dbReference type="InParanoid" id="A0A2R6QCG9"/>
<dbReference type="InterPro" id="IPR009057">
    <property type="entry name" value="Homeodomain-like_sf"/>
</dbReference>
<dbReference type="SMART" id="SM00389">
    <property type="entry name" value="HOX"/>
    <property type="match status" value="1"/>
</dbReference>
<organism evidence="14 15">
    <name type="scientific">Actinidia chinensis var. chinensis</name>
    <name type="common">Chinese soft-hair kiwi</name>
    <dbReference type="NCBI Taxonomy" id="1590841"/>
    <lineage>
        <taxon>Eukaryota</taxon>
        <taxon>Viridiplantae</taxon>
        <taxon>Streptophyta</taxon>
        <taxon>Embryophyta</taxon>
        <taxon>Tracheophyta</taxon>
        <taxon>Spermatophyta</taxon>
        <taxon>Magnoliopsida</taxon>
        <taxon>eudicotyledons</taxon>
        <taxon>Gunneridae</taxon>
        <taxon>Pentapetalae</taxon>
        <taxon>asterids</taxon>
        <taxon>Ericales</taxon>
        <taxon>Actinidiaceae</taxon>
        <taxon>Actinidia</taxon>
    </lineage>
</organism>
<dbReference type="SUPFAM" id="SSF46689">
    <property type="entry name" value="Homeodomain-like"/>
    <property type="match status" value="1"/>
</dbReference>
<feature type="coiled-coil region" evidence="11">
    <location>
        <begin position="80"/>
        <end position="114"/>
    </location>
</feature>
<name>A0A2R6QCG9_ACTCC</name>